<organism evidence="1 2">
    <name type="scientific">Novymonas esmeraldas</name>
    <dbReference type="NCBI Taxonomy" id="1808958"/>
    <lineage>
        <taxon>Eukaryota</taxon>
        <taxon>Discoba</taxon>
        <taxon>Euglenozoa</taxon>
        <taxon>Kinetoplastea</taxon>
        <taxon>Metakinetoplastina</taxon>
        <taxon>Trypanosomatida</taxon>
        <taxon>Trypanosomatidae</taxon>
        <taxon>Novymonas</taxon>
    </lineage>
</organism>
<dbReference type="Proteomes" id="UP001430356">
    <property type="component" value="Unassembled WGS sequence"/>
</dbReference>
<dbReference type="SUPFAM" id="SSF55469">
    <property type="entry name" value="FMN-dependent nitroreductase-like"/>
    <property type="match status" value="1"/>
</dbReference>
<dbReference type="EMBL" id="JAECZO010000033">
    <property type="protein sequence ID" value="KAK7194247.1"/>
    <property type="molecule type" value="Genomic_DNA"/>
</dbReference>
<gene>
    <name evidence="1" type="ORF">NESM_000339500</name>
</gene>
<name>A0AAW0ELT9_9TRYP</name>
<evidence type="ECO:0008006" key="3">
    <source>
        <dbReference type="Google" id="ProtNLM"/>
    </source>
</evidence>
<dbReference type="GO" id="GO:0034599">
    <property type="term" value="P:cellular response to oxidative stress"/>
    <property type="evidence" value="ECO:0007669"/>
    <property type="project" value="InterPro"/>
</dbReference>
<accession>A0AAW0ELT9</accession>
<dbReference type="InterPro" id="IPR000415">
    <property type="entry name" value="Nitroreductase-like"/>
</dbReference>
<dbReference type="PANTHER" id="PTHR43035:SF1">
    <property type="entry name" value="FATTY ACID REPRESSION MUTANT PROTEIN 2-RELATED"/>
    <property type="match status" value="1"/>
</dbReference>
<dbReference type="Gene3D" id="3.40.109.10">
    <property type="entry name" value="NADH Oxidase"/>
    <property type="match status" value="1"/>
</dbReference>
<comment type="caution">
    <text evidence="1">The sequence shown here is derived from an EMBL/GenBank/DDBJ whole genome shotgun (WGS) entry which is preliminary data.</text>
</comment>
<protein>
    <recommendedName>
        <fullName evidence="3">Nitroreductase domain-containing protein</fullName>
    </recommendedName>
</protein>
<sequence>MEQSAEGADHNPILAALGARRSVYHVNKLLPLSAEEVCTLVKAAVRAAERLSADDVPHSTRVVLLLGSAHDAFWDLVADQIHRVASPATAAVGAAKVDHSMKAAAVTLLFYSDTRVESSIAARLTRLGHDGDDMAAVMGTRGVAAAEMAVWTALACAGIGATLHHYNVLVEQLVTQQLQLPPWWRMQSQMPLGGVARPPDAKSYAPMEDRCIVVGAAGDASPSELSL</sequence>
<evidence type="ECO:0000313" key="2">
    <source>
        <dbReference type="Proteomes" id="UP001430356"/>
    </source>
</evidence>
<dbReference type="GO" id="GO:0016491">
    <property type="term" value="F:oxidoreductase activity"/>
    <property type="evidence" value="ECO:0007669"/>
    <property type="project" value="InterPro"/>
</dbReference>
<keyword evidence="2" id="KW-1185">Reference proteome</keyword>
<dbReference type="InterPro" id="IPR033877">
    <property type="entry name" value="Frm2/Hbn1"/>
</dbReference>
<dbReference type="AlphaFoldDB" id="A0AAW0ELT9"/>
<proteinExistence type="predicted"/>
<evidence type="ECO:0000313" key="1">
    <source>
        <dbReference type="EMBL" id="KAK7194247.1"/>
    </source>
</evidence>
<reference evidence="1 2" key="1">
    <citation type="journal article" date="2021" name="MBio">
        <title>A New Model Trypanosomatid, Novymonas esmeraldas: Genomic Perception of Its 'Candidatus Pandoraea novymonadis' Endosymbiont.</title>
        <authorList>
            <person name="Zakharova A."/>
            <person name="Saura A."/>
            <person name="Butenko A."/>
            <person name="Podesvova L."/>
            <person name="Warmusova S."/>
            <person name="Kostygov A.Y."/>
            <person name="Nenarokova A."/>
            <person name="Lukes J."/>
            <person name="Opperdoes F.R."/>
            <person name="Yurchenko V."/>
        </authorList>
    </citation>
    <scope>NUCLEOTIDE SEQUENCE [LARGE SCALE GENOMIC DNA]</scope>
    <source>
        <strain evidence="1 2">E262AT.01</strain>
    </source>
</reference>
<dbReference type="PANTHER" id="PTHR43035">
    <property type="entry name" value="FATTY ACID REPRESSION MUTANT PROTEIN 2-RELATED"/>
    <property type="match status" value="1"/>
</dbReference>